<dbReference type="Proteomes" id="UP000247702">
    <property type="component" value="Unassembled WGS sequence"/>
</dbReference>
<dbReference type="Gene3D" id="3.40.630.10">
    <property type="entry name" value="Zn peptidases"/>
    <property type="match status" value="1"/>
</dbReference>
<comment type="caution">
    <text evidence="1">The sequence shown here is derived from an EMBL/GenBank/DDBJ whole genome shotgun (WGS) entry which is preliminary data.</text>
</comment>
<dbReference type="AlphaFoldDB" id="A0A2Z6RNZ9"/>
<gene>
    <name evidence="1" type="ORF">RclHR1_03340020</name>
</gene>
<name>A0A2Z6RNZ9_9GLOM</name>
<accession>A0A2Z6RNZ9</accession>
<evidence type="ECO:0000313" key="2">
    <source>
        <dbReference type="Proteomes" id="UP000247702"/>
    </source>
</evidence>
<dbReference type="EMBL" id="BEXD01002602">
    <property type="protein sequence ID" value="GBB98859.1"/>
    <property type="molecule type" value="Genomic_DNA"/>
</dbReference>
<proteinExistence type="predicted"/>
<evidence type="ECO:0000313" key="1">
    <source>
        <dbReference type="EMBL" id="GBB98859.1"/>
    </source>
</evidence>
<dbReference type="SUPFAM" id="SSF53187">
    <property type="entry name" value="Zn-dependent exopeptidases"/>
    <property type="match status" value="1"/>
</dbReference>
<protein>
    <submittedName>
        <fullName evidence="1">Uncharacterized protein</fullName>
    </submittedName>
</protein>
<sequence length="77" mass="8517">MGGISLLNEYEDTAIKAIDEKSEELRSISLQIHENPELGGEEEFAHNLLVTYLKDQAFVAEFSSKGGKGRVVSFNSE</sequence>
<organism evidence="1 2">
    <name type="scientific">Rhizophagus clarus</name>
    <dbReference type="NCBI Taxonomy" id="94130"/>
    <lineage>
        <taxon>Eukaryota</taxon>
        <taxon>Fungi</taxon>
        <taxon>Fungi incertae sedis</taxon>
        <taxon>Mucoromycota</taxon>
        <taxon>Glomeromycotina</taxon>
        <taxon>Glomeromycetes</taxon>
        <taxon>Glomerales</taxon>
        <taxon>Glomeraceae</taxon>
        <taxon>Rhizophagus</taxon>
    </lineage>
</organism>
<reference evidence="1 2" key="1">
    <citation type="submission" date="2017-11" db="EMBL/GenBank/DDBJ databases">
        <title>The genome of Rhizophagus clarus HR1 reveals common genetic basis of auxotrophy among arbuscular mycorrhizal fungi.</title>
        <authorList>
            <person name="Kobayashi Y."/>
        </authorList>
    </citation>
    <scope>NUCLEOTIDE SEQUENCE [LARGE SCALE GENOMIC DNA]</scope>
    <source>
        <strain evidence="1 2">HR1</strain>
    </source>
</reference>
<keyword evidence="2" id="KW-1185">Reference proteome</keyword>
<dbReference type="STRING" id="94130.A0A2Z6RNZ9"/>